<evidence type="ECO:0000313" key="4">
    <source>
        <dbReference type="EMBL" id="WPH00107.1"/>
    </source>
</evidence>
<dbReference type="EMBL" id="CP138583">
    <property type="protein sequence ID" value="WPH00107.1"/>
    <property type="molecule type" value="Genomic_DNA"/>
</dbReference>
<feature type="transmembrane region" description="Helical" evidence="3">
    <location>
        <begin position="275"/>
        <end position="293"/>
    </location>
</feature>
<name>A0AAQ3M812_9PEZI</name>
<keyword evidence="1" id="KW-0175">Coiled coil</keyword>
<feature type="compositionally biased region" description="Polar residues" evidence="2">
    <location>
        <begin position="10"/>
        <end position="30"/>
    </location>
</feature>
<keyword evidence="3" id="KW-0812">Transmembrane</keyword>
<feature type="compositionally biased region" description="Polar residues" evidence="2">
    <location>
        <begin position="46"/>
        <end position="57"/>
    </location>
</feature>
<feature type="coiled-coil region" evidence="1">
    <location>
        <begin position="220"/>
        <end position="268"/>
    </location>
</feature>
<dbReference type="AlphaFoldDB" id="A0AAQ3M812"/>
<organism evidence="4 5">
    <name type="scientific">Acrodontium crateriforme</name>
    <dbReference type="NCBI Taxonomy" id="150365"/>
    <lineage>
        <taxon>Eukaryota</taxon>
        <taxon>Fungi</taxon>
        <taxon>Dikarya</taxon>
        <taxon>Ascomycota</taxon>
        <taxon>Pezizomycotina</taxon>
        <taxon>Dothideomycetes</taxon>
        <taxon>Dothideomycetidae</taxon>
        <taxon>Mycosphaerellales</taxon>
        <taxon>Teratosphaeriaceae</taxon>
        <taxon>Acrodontium</taxon>
    </lineage>
</organism>
<accession>A0AAQ3M812</accession>
<keyword evidence="3" id="KW-1133">Transmembrane helix</keyword>
<dbReference type="Proteomes" id="UP001303373">
    <property type="component" value="Chromosome 4"/>
</dbReference>
<protein>
    <submittedName>
        <fullName evidence="4">Uncharacterized protein</fullName>
    </submittedName>
</protein>
<evidence type="ECO:0000256" key="2">
    <source>
        <dbReference type="SAM" id="MobiDB-lite"/>
    </source>
</evidence>
<gene>
    <name evidence="4" type="ORF">R9X50_00293000</name>
</gene>
<evidence type="ECO:0000313" key="5">
    <source>
        <dbReference type="Proteomes" id="UP001303373"/>
    </source>
</evidence>
<reference evidence="4 5" key="1">
    <citation type="submission" date="2023-11" db="EMBL/GenBank/DDBJ databases">
        <title>An acidophilic fungus is an integral part of prey digestion in a carnivorous sundew plant.</title>
        <authorList>
            <person name="Tsai I.J."/>
        </authorList>
    </citation>
    <scope>NUCLEOTIDE SEQUENCE [LARGE SCALE GENOMIC DNA]</scope>
    <source>
        <strain evidence="4">169a</strain>
    </source>
</reference>
<keyword evidence="5" id="KW-1185">Reference proteome</keyword>
<proteinExistence type="predicted"/>
<sequence length="347" mass="39996">MDPRNHLHRLQSNLANAAPSRSHTDLPTTSPEKRSERIHLHKRIHSNTVSSKHQTPSHSHRQRAKDTVQSAIELKPPVSLEHLLRREKKGPETSRQGSSEQQRHNENSEEWQTLQELRAKEAAMRRVKPQDVEKAKAENAKRDEQLRQRLKQVEDIGMDSTRQLDDTYYAILEKASMLRSIVAGLQQLAEESRRMHTSFKEETAQLEQTTRQDLESFNNFTQQEQAIDDLVARLKASKAETEKLNQRLEKTRLRIEAYEKRESAKESKRRKQWHATWGTLLGIVVVLLSLVFLKHYQSIALKVDGVGKTLAEGGEIIEDIMLSSITKLTSASHSLEDPYLEKLFDEL</sequence>
<feature type="region of interest" description="Disordered" evidence="2">
    <location>
        <begin position="1"/>
        <end position="111"/>
    </location>
</feature>
<keyword evidence="3" id="KW-0472">Membrane</keyword>
<evidence type="ECO:0000256" key="3">
    <source>
        <dbReference type="SAM" id="Phobius"/>
    </source>
</evidence>
<evidence type="ECO:0000256" key="1">
    <source>
        <dbReference type="SAM" id="Coils"/>
    </source>
</evidence>